<protein>
    <submittedName>
        <fullName evidence="2">Uncharacterized protein</fullName>
    </submittedName>
</protein>
<feature type="compositionally biased region" description="Low complexity" evidence="1">
    <location>
        <begin position="7"/>
        <end position="19"/>
    </location>
</feature>
<comment type="caution">
    <text evidence="2">The sequence shown here is derived from an EMBL/GenBank/DDBJ whole genome shotgun (WGS) entry which is preliminary data.</text>
</comment>
<name>A0A5C4VJ46_9ACTN</name>
<feature type="compositionally biased region" description="Basic and acidic residues" evidence="1">
    <location>
        <begin position="54"/>
        <end position="70"/>
    </location>
</feature>
<feature type="compositionally biased region" description="Low complexity" evidence="1">
    <location>
        <begin position="44"/>
        <end position="53"/>
    </location>
</feature>
<feature type="compositionally biased region" description="Basic and acidic residues" evidence="1">
    <location>
        <begin position="22"/>
        <end position="43"/>
    </location>
</feature>
<gene>
    <name evidence="2" type="ORF">FH608_041090</name>
</gene>
<dbReference type="Proteomes" id="UP000312512">
    <property type="component" value="Unassembled WGS sequence"/>
</dbReference>
<accession>A0A5C4VJ46</accession>
<evidence type="ECO:0000313" key="2">
    <source>
        <dbReference type="EMBL" id="KAB8189228.1"/>
    </source>
</evidence>
<feature type="region of interest" description="Disordered" evidence="1">
    <location>
        <begin position="7"/>
        <end position="77"/>
    </location>
</feature>
<evidence type="ECO:0000313" key="3">
    <source>
        <dbReference type="Proteomes" id="UP000312512"/>
    </source>
</evidence>
<sequence>MVARLALAAAQGEATTATRPQARAEDELHQARADRDLQRERAVTAEQQALATQAERERAAEQVRELRDRPAAAQTASGLVLPELADLNGDIGDGVRGVILPEAGIALARQPDGAVVLHHQGRRIRLGDPAHAPAHGRALAAGLLAVCSR</sequence>
<organism evidence="2 3">
    <name type="scientific">Nonomuraea phyllanthi</name>
    <dbReference type="NCBI Taxonomy" id="2219224"/>
    <lineage>
        <taxon>Bacteria</taxon>
        <taxon>Bacillati</taxon>
        <taxon>Actinomycetota</taxon>
        <taxon>Actinomycetes</taxon>
        <taxon>Streptosporangiales</taxon>
        <taxon>Streptosporangiaceae</taxon>
        <taxon>Nonomuraea</taxon>
    </lineage>
</organism>
<dbReference type="EMBL" id="VDLX02000021">
    <property type="protein sequence ID" value="KAB8189228.1"/>
    <property type="molecule type" value="Genomic_DNA"/>
</dbReference>
<dbReference type="AlphaFoldDB" id="A0A5C4VJ46"/>
<keyword evidence="3" id="KW-1185">Reference proteome</keyword>
<evidence type="ECO:0000256" key="1">
    <source>
        <dbReference type="SAM" id="MobiDB-lite"/>
    </source>
</evidence>
<dbReference type="RefSeq" id="WP_139635826.1">
    <property type="nucleotide sequence ID" value="NZ_VDLX02000021.1"/>
</dbReference>
<proteinExistence type="predicted"/>
<reference evidence="2 3" key="1">
    <citation type="submission" date="2019-10" db="EMBL/GenBank/DDBJ databases">
        <title>Nonomuraea sp. nov., isolated from Phyllanthus amarus.</title>
        <authorList>
            <person name="Klykleung N."/>
            <person name="Tanasupawat S."/>
        </authorList>
    </citation>
    <scope>NUCLEOTIDE SEQUENCE [LARGE SCALE GENOMIC DNA]</scope>
    <source>
        <strain evidence="2 3">PA1-10</strain>
    </source>
</reference>